<evidence type="ECO:0000256" key="9">
    <source>
        <dbReference type="ARBA" id="ARBA00023012"/>
    </source>
</evidence>
<evidence type="ECO:0000256" key="1">
    <source>
        <dbReference type="ARBA" id="ARBA00000085"/>
    </source>
</evidence>
<dbReference type="Pfam" id="PF00989">
    <property type="entry name" value="PAS"/>
    <property type="match status" value="2"/>
</dbReference>
<feature type="domain" description="PAS" evidence="15">
    <location>
        <begin position="531"/>
        <end position="571"/>
    </location>
</feature>
<keyword evidence="9" id="KW-0902">Two-component regulatory system</keyword>
<dbReference type="GO" id="GO:0006355">
    <property type="term" value="P:regulation of DNA-templated transcription"/>
    <property type="evidence" value="ECO:0007669"/>
    <property type="project" value="InterPro"/>
</dbReference>
<dbReference type="InterPro" id="IPR006189">
    <property type="entry name" value="CHASE_dom"/>
</dbReference>
<dbReference type="SUPFAM" id="SSF47384">
    <property type="entry name" value="Homodimeric domain of signal transducing histidine kinase"/>
    <property type="match status" value="1"/>
</dbReference>
<dbReference type="InterPro" id="IPR001789">
    <property type="entry name" value="Sig_transdc_resp-reg_receiver"/>
</dbReference>
<dbReference type="Pfam" id="PF03924">
    <property type="entry name" value="CHASE"/>
    <property type="match status" value="1"/>
</dbReference>
<feature type="domain" description="Response regulatory" evidence="14">
    <location>
        <begin position="924"/>
        <end position="1038"/>
    </location>
</feature>
<comment type="caution">
    <text evidence="18">The sequence shown here is derived from an EMBL/GenBank/DDBJ whole genome shotgun (WGS) entry which is preliminary data.</text>
</comment>
<evidence type="ECO:0000256" key="3">
    <source>
        <dbReference type="ARBA" id="ARBA00012438"/>
    </source>
</evidence>
<dbReference type="PROSITE" id="PS50112">
    <property type="entry name" value="PAS"/>
    <property type="match status" value="2"/>
</dbReference>
<evidence type="ECO:0000256" key="12">
    <source>
        <dbReference type="SAM" id="Phobius"/>
    </source>
</evidence>
<dbReference type="STRING" id="1799789.AX660_15400"/>
<dbReference type="InterPro" id="IPR005467">
    <property type="entry name" value="His_kinase_dom"/>
</dbReference>
<dbReference type="CDD" id="cd00130">
    <property type="entry name" value="PAS"/>
    <property type="match status" value="2"/>
</dbReference>
<evidence type="ECO:0000259" key="17">
    <source>
        <dbReference type="PROSITE" id="PS50839"/>
    </source>
</evidence>
<dbReference type="SUPFAM" id="SSF55785">
    <property type="entry name" value="PYP-like sensor domain (PAS domain)"/>
    <property type="match status" value="2"/>
</dbReference>
<dbReference type="PROSITE" id="PS50839">
    <property type="entry name" value="CHASE"/>
    <property type="match status" value="1"/>
</dbReference>
<dbReference type="CDD" id="cd17546">
    <property type="entry name" value="REC_hyHK_CKI1_RcsC-like"/>
    <property type="match status" value="1"/>
</dbReference>
<feature type="transmembrane region" description="Helical" evidence="12">
    <location>
        <begin position="18"/>
        <end position="36"/>
    </location>
</feature>
<dbReference type="Pfam" id="PF02518">
    <property type="entry name" value="HATPase_c"/>
    <property type="match status" value="1"/>
</dbReference>
<comment type="subcellular location">
    <subcellularLocation>
        <location evidence="2">Membrane</location>
    </subcellularLocation>
</comment>
<dbReference type="InterPro" id="IPR004358">
    <property type="entry name" value="Sig_transdc_His_kin-like_C"/>
</dbReference>
<comment type="catalytic activity">
    <reaction evidence="1">
        <text>ATP + protein L-histidine = ADP + protein N-phospho-L-histidine.</text>
        <dbReference type="EC" id="2.7.13.3"/>
    </reaction>
</comment>
<keyword evidence="6 12" id="KW-0812">Transmembrane</keyword>
<evidence type="ECO:0000256" key="7">
    <source>
        <dbReference type="ARBA" id="ARBA00022777"/>
    </source>
</evidence>
<reference evidence="19" key="1">
    <citation type="submission" date="2016-02" db="EMBL/GenBank/DDBJ databases">
        <authorList>
            <person name="Schultz-Johansen M."/>
            <person name="Glaring M.A."/>
            <person name="Bech P.K."/>
            <person name="Stougaard P."/>
        </authorList>
    </citation>
    <scope>NUCLEOTIDE SEQUENCE [LARGE SCALE GENOMIC DNA]</scope>
    <source>
        <strain evidence="19">S66</strain>
    </source>
</reference>
<dbReference type="PRINTS" id="PR00344">
    <property type="entry name" value="BCTRLSENSOR"/>
</dbReference>
<evidence type="ECO:0000259" key="16">
    <source>
        <dbReference type="PROSITE" id="PS50113"/>
    </source>
</evidence>
<evidence type="ECO:0000256" key="8">
    <source>
        <dbReference type="ARBA" id="ARBA00022989"/>
    </source>
</evidence>
<evidence type="ECO:0000256" key="4">
    <source>
        <dbReference type="ARBA" id="ARBA00022553"/>
    </source>
</evidence>
<evidence type="ECO:0000313" key="18">
    <source>
        <dbReference type="EMBL" id="KXI28477.1"/>
    </source>
</evidence>
<dbReference type="Gene3D" id="1.10.287.130">
    <property type="match status" value="1"/>
</dbReference>
<dbReference type="PANTHER" id="PTHR43047">
    <property type="entry name" value="TWO-COMPONENT HISTIDINE PROTEIN KINASE"/>
    <property type="match status" value="1"/>
</dbReference>
<dbReference type="SMART" id="SM00091">
    <property type="entry name" value="PAS"/>
    <property type="match status" value="2"/>
</dbReference>
<dbReference type="InterPro" id="IPR036890">
    <property type="entry name" value="HATPase_C_sf"/>
</dbReference>
<dbReference type="SMART" id="SM00448">
    <property type="entry name" value="REC"/>
    <property type="match status" value="1"/>
</dbReference>
<dbReference type="InterPro" id="IPR003594">
    <property type="entry name" value="HATPase_dom"/>
</dbReference>
<dbReference type="Gene3D" id="3.30.450.20">
    <property type="entry name" value="PAS domain"/>
    <property type="match status" value="2"/>
</dbReference>
<dbReference type="PROSITE" id="PS50113">
    <property type="entry name" value="PAC"/>
    <property type="match status" value="2"/>
</dbReference>
<dbReference type="SUPFAM" id="SSF55874">
    <property type="entry name" value="ATPase domain of HSP90 chaperone/DNA topoisomerase II/histidine kinase"/>
    <property type="match status" value="1"/>
</dbReference>
<dbReference type="SMART" id="SM01079">
    <property type="entry name" value="CHASE"/>
    <property type="match status" value="1"/>
</dbReference>
<keyword evidence="19" id="KW-1185">Reference proteome</keyword>
<dbReference type="CDD" id="cd16922">
    <property type="entry name" value="HATPase_EvgS-ArcB-TorS-like"/>
    <property type="match status" value="1"/>
</dbReference>
<dbReference type="GO" id="GO:0000155">
    <property type="term" value="F:phosphorelay sensor kinase activity"/>
    <property type="evidence" value="ECO:0007669"/>
    <property type="project" value="InterPro"/>
</dbReference>
<dbReference type="SMART" id="SM00387">
    <property type="entry name" value="HATPase_c"/>
    <property type="match status" value="1"/>
</dbReference>
<feature type="domain" description="PAC" evidence="16">
    <location>
        <begin position="615"/>
        <end position="667"/>
    </location>
</feature>
<evidence type="ECO:0000256" key="6">
    <source>
        <dbReference type="ARBA" id="ARBA00022692"/>
    </source>
</evidence>
<dbReference type="InterPro" id="IPR003661">
    <property type="entry name" value="HisK_dim/P_dom"/>
</dbReference>
<evidence type="ECO:0000313" key="19">
    <source>
        <dbReference type="Proteomes" id="UP000070299"/>
    </source>
</evidence>
<dbReference type="Gene3D" id="3.30.450.350">
    <property type="entry name" value="CHASE domain"/>
    <property type="match status" value="1"/>
</dbReference>
<feature type="domain" description="PAS" evidence="15">
    <location>
        <begin position="384"/>
        <end position="440"/>
    </location>
</feature>
<keyword evidence="5" id="KW-0808">Transferase</keyword>
<evidence type="ECO:0000259" key="13">
    <source>
        <dbReference type="PROSITE" id="PS50109"/>
    </source>
</evidence>
<dbReference type="FunFam" id="3.30.565.10:FF:000010">
    <property type="entry name" value="Sensor histidine kinase RcsC"/>
    <property type="match status" value="1"/>
</dbReference>
<dbReference type="EMBL" id="LSNE01000006">
    <property type="protein sequence ID" value="KXI28477.1"/>
    <property type="molecule type" value="Genomic_DNA"/>
</dbReference>
<dbReference type="InterPro" id="IPR000700">
    <property type="entry name" value="PAS-assoc_C"/>
</dbReference>
<dbReference type="PROSITE" id="PS50109">
    <property type="entry name" value="HIS_KIN"/>
    <property type="match status" value="1"/>
</dbReference>
<dbReference type="AlphaFoldDB" id="A0A135ZZW3"/>
<keyword evidence="4 11" id="KW-0597">Phosphoprotein</keyword>
<dbReference type="EC" id="2.7.13.3" evidence="3"/>
<evidence type="ECO:0000256" key="10">
    <source>
        <dbReference type="ARBA" id="ARBA00023136"/>
    </source>
</evidence>
<accession>A0A135ZZW3</accession>
<keyword evidence="8 12" id="KW-1133">Transmembrane helix</keyword>
<dbReference type="InterPro" id="IPR036097">
    <property type="entry name" value="HisK_dim/P_sf"/>
</dbReference>
<dbReference type="Gene3D" id="3.40.50.2300">
    <property type="match status" value="1"/>
</dbReference>
<dbReference type="Pfam" id="PF00512">
    <property type="entry name" value="HisKA"/>
    <property type="match status" value="1"/>
</dbReference>
<dbReference type="PROSITE" id="PS50110">
    <property type="entry name" value="RESPONSE_REGULATORY"/>
    <property type="match status" value="1"/>
</dbReference>
<feature type="domain" description="Histidine kinase" evidence="13">
    <location>
        <begin position="685"/>
        <end position="902"/>
    </location>
</feature>
<dbReference type="InterPro" id="IPR000014">
    <property type="entry name" value="PAS"/>
</dbReference>
<organism evidence="18 19">
    <name type="scientific">Paraglaciecola hydrolytica</name>
    <dbReference type="NCBI Taxonomy" id="1799789"/>
    <lineage>
        <taxon>Bacteria</taxon>
        <taxon>Pseudomonadati</taxon>
        <taxon>Pseudomonadota</taxon>
        <taxon>Gammaproteobacteria</taxon>
        <taxon>Alteromonadales</taxon>
        <taxon>Alteromonadaceae</taxon>
        <taxon>Paraglaciecola</taxon>
    </lineage>
</organism>
<dbReference type="InterPro" id="IPR035965">
    <property type="entry name" value="PAS-like_dom_sf"/>
</dbReference>
<dbReference type="SMART" id="SM00388">
    <property type="entry name" value="HisKA"/>
    <property type="match status" value="1"/>
</dbReference>
<dbReference type="NCBIfam" id="TIGR00229">
    <property type="entry name" value="sensory_box"/>
    <property type="match status" value="2"/>
</dbReference>
<evidence type="ECO:0000259" key="14">
    <source>
        <dbReference type="PROSITE" id="PS50110"/>
    </source>
</evidence>
<evidence type="ECO:0000256" key="2">
    <source>
        <dbReference type="ARBA" id="ARBA00004370"/>
    </source>
</evidence>
<dbReference type="InterPro" id="IPR042240">
    <property type="entry name" value="CHASE_sf"/>
</dbReference>
<dbReference type="CDD" id="cd00082">
    <property type="entry name" value="HisKA"/>
    <property type="match status" value="1"/>
</dbReference>
<dbReference type="SMART" id="SM00086">
    <property type="entry name" value="PAC"/>
    <property type="match status" value="2"/>
</dbReference>
<proteinExistence type="predicted"/>
<feature type="domain" description="PAC" evidence="16">
    <location>
        <begin position="468"/>
        <end position="525"/>
    </location>
</feature>
<sequence length="1040" mass="116458">MQSNDNAITEFKLANQKLFWLPFGILVVGLIVATILDNRKAAENQQHIHTMLNTRLAQISDAVIESVTLYQYGLRGLRGAVVTAGINQFNYANMQAYSASRDIDVEFPGARGFGIIRYLLPEQVSDFVEQARQDRPDQKFNIRQLTKHSESQFIIQYIEPENKNSEALGLDIGSESMRRRAALDAARFNEVRLTGPITLVQESKLVRHGFLILLPIYSTDPSLLSPEQRLEKITAWSYAPLLVDEVLDTINELQNDVLLSIKDIDEDRSTTFYQYGQNDTNVTTYKTQTTGVLYGRHWELELTAKPAFIDALSLPNNHQVFFITLGLTTFFMLVVFSIQLTMARRMQASAHKMELSHVKESALKQANMKLEREVSKRIKEISQVSALQRNILEGAGYAIIATDEQGLVSVFNPASEKLLGYSAAEIINKQTPALFHVIDEVVARAQVLSAELGHNIEPGFEVFVAKARLGEPDINRWTYVHKNGKHIPVRLNVSGLLDDDNKLFGFLGIAFDQTELLEHERALAQANILQRSILESAGYAIIATDEVGIVTTFNPAAEQLLGYSAEELMGKMIPAKFHVKEEIIARADQLSRELGYQIELGFEVIVAKARFGKPDIIHLTYVHKSGRHIPVLLNVSSLLDVQQNLVGFLGIAYDQTEQLKHESVLAQARDQAEQANAAKSMFLANMSHEIRTPLNGIYGTLQILEKEVKSKQSRELLDKAIYSTKNLNVIINDILDFSKIEANKLTLEKAVFNLAELLEHLRSDLSVMASRKNITFDLLNQVEHNYWQGDPTRVRQILLNIASNAVKFTEVGSVSFTVSHQTSQGLLVFVIKDSGIGMDKEQQRRLFQRFEQADSSTTRKFGGTGLGLSITYSLVSLMEGRISVESEMGEGSTFIVNLPLQQAEAPLAKRTEFSAEEINLSGKVILIAEDNEINQVIVGAMLEPTQASVKFVWNGQEAIDALQSTIPDLILMDIQMPVMDGIEACRKIKRSHPHIPIVALTANAMKEDIELYQREGFDGHLSKPVEMTILFEKLQQILLS</sequence>
<dbReference type="Pfam" id="PF00072">
    <property type="entry name" value="Response_reg"/>
    <property type="match status" value="1"/>
</dbReference>
<dbReference type="OrthoDB" id="9810730at2"/>
<keyword evidence="7 18" id="KW-0418">Kinase</keyword>
<evidence type="ECO:0000256" key="5">
    <source>
        <dbReference type="ARBA" id="ARBA00022679"/>
    </source>
</evidence>
<feature type="modified residue" description="4-aspartylphosphate" evidence="11">
    <location>
        <position position="973"/>
    </location>
</feature>
<dbReference type="Proteomes" id="UP000070299">
    <property type="component" value="Unassembled WGS sequence"/>
</dbReference>
<dbReference type="InterPro" id="IPR011006">
    <property type="entry name" value="CheY-like_superfamily"/>
</dbReference>
<dbReference type="GO" id="GO:0016020">
    <property type="term" value="C:membrane"/>
    <property type="evidence" value="ECO:0007669"/>
    <property type="project" value="UniProtKB-SubCell"/>
</dbReference>
<protein>
    <recommendedName>
        <fullName evidence="3">histidine kinase</fullName>
        <ecNumber evidence="3">2.7.13.3</ecNumber>
    </recommendedName>
</protein>
<dbReference type="InterPro" id="IPR013767">
    <property type="entry name" value="PAS_fold"/>
</dbReference>
<dbReference type="RefSeq" id="WP_068377386.1">
    <property type="nucleotide sequence ID" value="NZ_LSNE01000006.1"/>
</dbReference>
<dbReference type="SUPFAM" id="SSF52172">
    <property type="entry name" value="CheY-like"/>
    <property type="match status" value="1"/>
</dbReference>
<keyword evidence="10 12" id="KW-0472">Membrane</keyword>
<evidence type="ECO:0000256" key="11">
    <source>
        <dbReference type="PROSITE-ProRule" id="PRU00169"/>
    </source>
</evidence>
<gene>
    <name evidence="18" type="ORF">AX660_15400</name>
</gene>
<evidence type="ECO:0000259" key="15">
    <source>
        <dbReference type="PROSITE" id="PS50112"/>
    </source>
</evidence>
<name>A0A135ZZW3_9ALTE</name>
<feature type="transmembrane region" description="Helical" evidence="12">
    <location>
        <begin position="320"/>
        <end position="343"/>
    </location>
</feature>
<dbReference type="InterPro" id="IPR001610">
    <property type="entry name" value="PAC"/>
</dbReference>
<feature type="domain" description="CHASE" evidence="17">
    <location>
        <begin position="150"/>
        <end position="253"/>
    </location>
</feature>
<dbReference type="Gene3D" id="3.30.565.10">
    <property type="entry name" value="Histidine kinase-like ATPase, C-terminal domain"/>
    <property type="match status" value="1"/>
</dbReference>